<keyword evidence="3" id="KW-1185">Reference proteome</keyword>
<organism evidence="2 3">
    <name type="scientific">Fonsecaea multimorphosa CBS 102226</name>
    <dbReference type="NCBI Taxonomy" id="1442371"/>
    <lineage>
        <taxon>Eukaryota</taxon>
        <taxon>Fungi</taxon>
        <taxon>Dikarya</taxon>
        <taxon>Ascomycota</taxon>
        <taxon>Pezizomycotina</taxon>
        <taxon>Eurotiomycetes</taxon>
        <taxon>Chaetothyriomycetidae</taxon>
        <taxon>Chaetothyriales</taxon>
        <taxon>Herpotrichiellaceae</taxon>
        <taxon>Fonsecaea</taxon>
    </lineage>
</organism>
<evidence type="ECO:0000313" key="2">
    <source>
        <dbReference type="EMBL" id="KIX99234.1"/>
    </source>
</evidence>
<reference evidence="2 3" key="1">
    <citation type="submission" date="2015-01" db="EMBL/GenBank/DDBJ databases">
        <title>The Genome Sequence of Fonsecaea multimorphosa CBS 102226.</title>
        <authorList>
            <consortium name="The Broad Institute Genomics Platform"/>
            <person name="Cuomo C."/>
            <person name="de Hoog S."/>
            <person name="Gorbushina A."/>
            <person name="Stielow B."/>
            <person name="Teixiera M."/>
            <person name="Abouelleil A."/>
            <person name="Chapman S.B."/>
            <person name="Priest M."/>
            <person name="Young S.K."/>
            <person name="Wortman J."/>
            <person name="Nusbaum C."/>
            <person name="Birren B."/>
        </authorList>
    </citation>
    <scope>NUCLEOTIDE SEQUENCE [LARGE SCALE GENOMIC DNA]</scope>
    <source>
        <strain evidence="2 3">CBS 102226</strain>
    </source>
</reference>
<dbReference type="Proteomes" id="UP000053411">
    <property type="component" value="Unassembled WGS sequence"/>
</dbReference>
<proteinExistence type="predicted"/>
<name>A0A0D2K7T6_9EURO</name>
<dbReference type="InterPro" id="IPR018247">
    <property type="entry name" value="EF_Hand_1_Ca_BS"/>
</dbReference>
<accession>A0A0D2K7T6</accession>
<feature type="compositionally biased region" description="Basic residues" evidence="1">
    <location>
        <begin position="143"/>
        <end position="160"/>
    </location>
</feature>
<feature type="region of interest" description="Disordered" evidence="1">
    <location>
        <begin position="142"/>
        <end position="203"/>
    </location>
</feature>
<sequence>MDENILQSLSSQRSQECQLIDLTLGKLKKLHASELAILGDLYREDRWRWTPEHGLQVGLPQDLQVRWFSRESVWDLQNRIRPLTLPGGDPDPNADRRLEKQEYVWLLSQMLHYKLGFALTPIDAAARIAAALLTGNVQQPDKLKRRAQKLRRGYQGHHSLRSTGLQLGSAVNEETSRFDGESEGEQELEDGVSNEARGRAHSSVDSGLERLVASEKVRADKEAVALDLVERDDNSNVGEACPDKRKTPVMVSTNDTSQIQGATRSNLSNLVQKPWVSHIQTLKPQDPLPPVPQPGQFGSQTGTAKHAKGTQTLPTPETDASVPPRSHNASSFGSTIPDPLLLLDLAGRDLRLTN</sequence>
<evidence type="ECO:0000256" key="1">
    <source>
        <dbReference type="SAM" id="MobiDB-lite"/>
    </source>
</evidence>
<dbReference type="AlphaFoldDB" id="A0A0D2K7T6"/>
<dbReference type="PROSITE" id="PS00018">
    <property type="entry name" value="EF_HAND_1"/>
    <property type="match status" value="1"/>
</dbReference>
<protein>
    <submittedName>
        <fullName evidence="2">Uncharacterized protein</fullName>
    </submittedName>
</protein>
<gene>
    <name evidence="2" type="ORF">Z520_04810</name>
</gene>
<dbReference type="OrthoDB" id="4152049at2759"/>
<feature type="region of interest" description="Disordered" evidence="1">
    <location>
        <begin position="281"/>
        <end position="338"/>
    </location>
</feature>
<evidence type="ECO:0000313" key="3">
    <source>
        <dbReference type="Proteomes" id="UP000053411"/>
    </source>
</evidence>
<dbReference type="EMBL" id="KN848069">
    <property type="protein sequence ID" value="KIX99234.1"/>
    <property type="molecule type" value="Genomic_DNA"/>
</dbReference>
<dbReference type="VEuPathDB" id="FungiDB:Z520_04810"/>
<dbReference type="GeneID" id="27710556"/>
<feature type="compositionally biased region" description="Polar residues" evidence="1">
    <location>
        <begin position="297"/>
        <end position="315"/>
    </location>
</feature>
<feature type="region of interest" description="Disordered" evidence="1">
    <location>
        <begin position="235"/>
        <end position="258"/>
    </location>
</feature>
<dbReference type="RefSeq" id="XP_016633357.1">
    <property type="nucleotide sequence ID" value="XM_016775314.1"/>
</dbReference>
<feature type="compositionally biased region" description="Acidic residues" evidence="1">
    <location>
        <begin position="181"/>
        <end position="192"/>
    </location>
</feature>